<dbReference type="RefSeq" id="WP_250055997.1">
    <property type="nucleotide sequence ID" value="NZ_JAMJPH010000027.1"/>
</dbReference>
<reference evidence="2" key="1">
    <citation type="submission" date="2022-05" db="EMBL/GenBank/DDBJ databases">
        <authorList>
            <person name="Tuo L."/>
        </authorList>
    </citation>
    <scope>NUCLEOTIDE SEQUENCE</scope>
    <source>
        <strain evidence="2">BSK12Z-4</strain>
    </source>
</reference>
<name>A0A9X2D855_9ACTN</name>
<keyword evidence="3" id="KW-1185">Reference proteome</keyword>
<dbReference type="EMBL" id="JAMOIL010000013">
    <property type="protein sequence ID" value="MCM0621057.1"/>
    <property type="molecule type" value="Genomic_DNA"/>
</dbReference>
<feature type="region of interest" description="Disordered" evidence="1">
    <location>
        <begin position="305"/>
        <end position="324"/>
    </location>
</feature>
<dbReference type="Proteomes" id="UP001139485">
    <property type="component" value="Unassembled WGS sequence"/>
</dbReference>
<gene>
    <name evidence="2" type="ORF">M8330_12225</name>
</gene>
<evidence type="ECO:0000256" key="1">
    <source>
        <dbReference type="SAM" id="MobiDB-lite"/>
    </source>
</evidence>
<evidence type="ECO:0000313" key="3">
    <source>
        <dbReference type="Proteomes" id="UP001139485"/>
    </source>
</evidence>
<evidence type="ECO:0000313" key="2">
    <source>
        <dbReference type="EMBL" id="MCM0621057.1"/>
    </source>
</evidence>
<dbReference type="AlphaFoldDB" id="A0A9X2D855"/>
<dbReference type="SUPFAM" id="SSF52540">
    <property type="entry name" value="P-loop containing nucleoside triphosphate hydrolases"/>
    <property type="match status" value="1"/>
</dbReference>
<comment type="caution">
    <text evidence="2">The sequence shown here is derived from an EMBL/GenBank/DDBJ whole genome shotgun (WGS) entry which is preliminary data.</text>
</comment>
<evidence type="ECO:0008006" key="4">
    <source>
        <dbReference type="Google" id="ProtNLM"/>
    </source>
</evidence>
<dbReference type="InterPro" id="IPR027417">
    <property type="entry name" value="P-loop_NTPase"/>
</dbReference>
<organism evidence="2 3">
    <name type="scientific">Nocardioides bruguierae</name>
    <dbReference type="NCBI Taxonomy" id="2945102"/>
    <lineage>
        <taxon>Bacteria</taxon>
        <taxon>Bacillati</taxon>
        <taxon>Actinomycetota</taxon>
        <taxon>Actinomycetes</taxon>
        <taxon>Propionibacteriales</taxon>
        <taxon>Nocardioidaceae</taxon>
        <taxon>Nocardioides</taxon>
    </lineage>
</organism>
<accession>A0A9X2D855</accession>
<sequence length="402" mass="44761">MSAKVLLHVGTPKTGTSYLQDVLWRSRPALERAGVLYPADRFDAHFLAALDLMDLPWGGLETEAVGRWEQLAAQVRAFEGTSIVSHEILATATRTQAAQALADLGHAPGDPDGAEVHVLISVRDLVRQVPAEWQETVKHRSTLTYEKFLADLRDPARPTRVSSWFWAAQEIPAILDRWVGDLPPERVHLITVPPSGADRDLLWQRFSSAFGLDGIELDLEADRANASLGVPEAALVRRINTAATGVVPPADYRPLVRELLAHRTLSARSGSPRLALPPDVHPWAVEVSEQWSDEVRRRGYDVVGDLADLHPGPPPTRWADPDSPRESQVADAAVDAITALLVEGVAMREHEARLHGEIEHLRAELHRAHRWRRAKEKALRGVRRSRAGRGLHRVYRRVLRRS</sequence>
<proteinExistence type="predicted"/>
<protein>
    <recommendedName>
        <fullName evidence="4">Sulfotransferase family protein</fullName>
    </recommendedName>
</protein>